<organism evidence="2 3">
    <name type="scientific">Prolixibacter denitrificans</name>
    <dbReference type="NCBI Taxonomy" id="1541063"/>
    <lineage>
        <taxon>Bacteria</taxon>
        <taxon>Pseudomonadati</taxon>
        <taxon>Bacteroidota</taxon>
        <taxon>Bacteroidia</taxon>
        <taxon>Marinilabiliales</taxon>
        <taxon>Prolixibacteraceae</taxon>
        <taxon>Prolixibacter</taxon>
    </lineage>
</organism>
<feature type="domain" description="Helix-turn-helix" evidence="1">
    <location>
        <begin position="46"/>
        <end position="95"/>
    </location>
</feature>
<sequence length="106" mass="12124">MASDIAPKLKIGGNMHDALFPEHFRSEIANTIREELRNAVTPQPTWLRSSQVREMLNISDSTLQNLRINGTLPAYKLGTTWFYKHDEIVAALEAGRQHRKEADHEK</sequence>
<evidence type="ECO:0000313" key="3">
    <source>
        <dbReference type="Proteomes" id="UP000396862"/>
    </source>
</evidence>
<dbReference type="PANTHER" id="PTHR34585">
    <property type="match status" value="1"/>
</dbReference>
<keyword evidence="3" id="KW-1185">Reference proteome</keyword>
<dbReference type="Proteomes" id="UP000396862">
    <property type="component" value="Unassembled WGS sequence"/>
</dbReference>
<dbReference type="InterPro" id="IPR041657">
    <property type="entry name" value="HTH_17"/>
</dbReference>
<dbReference type="EMBL" id="BLAU01000001">
    <property type="protein sequence ID" value="GET20685.1"/>
    <property type="molecule type" value="Genomic_DNA"/>
</dbReference>
<reference evidence="2 3" key="1">
    <citation type="submission" date="2019-10" db="EMBL/GenBank/DDBJ databases">
        <title>Prolixibacter strains distinguished by the presence of nitrate reductase genes were adept at nitrate-dependent anaerobic corrosion of metallic iron and carbon steel.</title>
        <authorList>
            <person name="Iino T."/>
            <person name="Shono N."/>
            <person name="Ito K."/>
            <person name="Nakamura R."/>
            <person name="Sueoka K."/>
            <person name="Harayama S."/>
            <person name="Ohkuma M."/>
        </authorList>
    </citation>
    <scope>NUCLEOTIDE SEQUENCE [LARGE SCALE GENOMIC DNA]</scope>
    <source>
        <strain evidence="2 3">MIC1-1</strain>
    </source>
</reference>
<name>A0ABQ0ZHH3_9BACT</name>
<protein>
    <recommendedName>
        <fullName evidence="1">Helix-turn-helix domain-containing protein</fullName>
    </recommendedName>
</protein>
<evidence type="ECO:0000259" key="1">
    <source>
        <dbReference type="Pfam" id="PF12728"/>
    </source>
</evidence>
<evidence type="ECO:0000313" key="2">
    <source>
        <dbReference type="EMBL" id="GET20685.1"/>
    </source>
</evidence>
<dbReference type="Pfam" id="PF12728">
    <property type="entry name" value="HTH_17"/>
    <property type="match status" value="1"/>
</dbReference>
<gene>
    <name evidence="2" type="ORF">JCM18694_09310</name>
</gene>
<dbReference type="InterPro" id="IPR009061">
    <property type="entry name" value="DNA-bd_dom_put_sf"/>
</dbReference>
<accession>A0ABQ0ZHH3</accession>
<comment type="caution">
    <text evidence="2">The sequence shown here is derived from an EMBL/GenBank/DDBJ whole genome shotgun (WGS) entry which is preliminary data.</text>
</comment>
<dbReference type="SUPFAM" id="SSF46955">
    <property type="entry name" value="Putative DNA-binding domain"/>
    <property type="match status" value="1"/>
</dbReference>
<dbReference type="PANTHER" id="PTHR34585:SF22">
    <property type="entry name" value="HELIX-TURN-HELIX DOMAIN-CONTAINING PROTEIN"/>
    <property type="match status" value="1"/>
</dbReference>
<proteinExistence type="predicted"/>